<keyword evidence="2" id="KW-1185">Reference proteome</keyword>
<gene>
    <name evidence="1" type="ORF">SDJN03_20966</name>
</gene>
<comment type="caution">
    <text evidence="1">The sequence shown here is derived from an EMBL/GenBank/DDBJ whole genome shotgun (WGS) entry which is preliminary data.</text>
</comment>
<protein>
    <submittedName>
        <fullName evidence="1">Uncharacterized protein</fullName>
    </submittedName>
</protein>
<evidence type="ECO:0000313" key="1">
    <source>
        <dbReference type="EMBL" id="KAG6580964.1"/>
    </source>
</evidence>
<evidence type="ECO:0000313" key="2">
    <source>
        <dbReference type="Proteomes" id="UP000685013"/>
    </source>
</evidence>
<proteinExistence type="predicted"/>
<feature type="non-terminal residue" evidence="1">
    <location>
        <position position="1"/>
    </location>
</feature>
<sequence>MCHETVQIEAMETRKHMSDNTRLFPTFFFLPPILFIPTENEATNSAPRFPFSAFPVSSISSFFSFNLQWRWLSSPLSCSWLSLRFPCFKPLSWLAMDVVVEAGTHTDQGASRSSNAQIGAPLGAGGHNTTNHACSSAKSAAGSACVCPLATTETKPCALATTTGRPRKEDPNALKKTNSLISISISI</sequence>
<dbReference type="AlphaFoldDB" id="A0AAV6MH72"/>
<dbReference type="EMBL" id="JAGKQH010000014">
    <property type="protein sequence ID" value="KAG6580964.1"/>
    <property type="molecule type" value="Genomic_DNA"/>
</dbReference>
<reference evidence="1 2" key="1">
    <citation type="journal article" date="2021" name="Hortic Res">
        <title>The domestication of Cucurbita argyrosperma as revealed by the genome of its wild relative.</title>
        <authorList>
            <person name="Barrera-Redondo J."/>
            <person name="Sanchez-de la Vega G."/>
            <person name="Aguirre-Liguori J.A."/>
            <person name="Castellanos-Morales G."/>
            <person name="Gutierrez-Guerrero Y.T."/>
            <person name="Aguirre-Dugua X."/>
            <person name="Aguirre-Planter E."/>
            <person name="Tenaillon M.I."/>
            <person name="Lira-Saade R."/>
            <person name="Eguiarte L.E."/>
        </authorList>
    </citation>
    <scope>NUCLEOTIDE SEQUENCE [LARGE SCALE GENOMIC DNA]</scope>
    <source>
        <strain evidence="1">JBR-2021</strain>
    </source>
</reference>
<accession>A0AAV6MH72</accession>
<name>A0AAV6MH72_9ROSI</name>
<organism evidence="1 2">
    <name type="scientific">Cucurbita argyrosperma subsp. sororia</name>
    <dbReference type="NCBI Taxonomy" id="37648"/>
    <lineage>
        <taxon>Eukaryota</taxon>
        <taxon>Viridiplantae</taxon>
        <taxon>Streptophyta</taxon>
        <taxon>Embryophyta</taxon>
        <taxon>Tracheophyta</taxon>
        <taxon>Spermatophyta</taxon>
        <taxon>Magnoliopsida</taxon>
        <taxon>eudicotyledons</taxon>
        <taxon>Gunneridae</taxon>
        <taxon>Pentapetalae</taxon>
        <taxon>rosids</taxon>
        <taxon>fabids</taxon>
        <taxon>Cucurbitales</taxon>
        <taxon>Cucurbitaceae</taxon>
        <taxon>Cucurbiteae</taxon>
        <taxon>Cucurbita</taxon>
    </lineage>
</organism>
<dbReference type="Proteomes" id="UP000685013">
    <property type="component" value="Chromosome 14"/>
</dbReference>